<dbReference type="RefSeq" id="WP_107035998.1">
    <property type="nucleotide sequence ID" value="NZ_CAQMKV010000007.1"/>
</dbReference>
<accession>A0A2V1IXI8</accession>
<dbReference type="SUPFAM" id="SSF54909">
    <property type="entry name" value="Dimeric alpha+beta barrel"/>
    <property type="match status" value="1"/>
</dbReference>
<keyword evidence="2" id="KW-1185">Reference proteome</keyword>
<sequence length="127" mass="15040">MNTEGYEVKRFDGSTKRYVRTMELRGDTPEFFSEYERRHAQGNVWPEVLEGIRAVGILEMEIYRCGRQLVMIVEAPEGFDWDEAMERLATLPRQAEWEAYMAEVQEASAEATSSEKWRRMDRIFNLY</sequence>
<dbReference type="InterPro" id="IPR008000">
    <property type="entry name" value="Rham/fucose_mutarotase"/>
</dbReference>
<dbReference type="AlphaFoldDB" id="A0A2V1IXI8"/>
<dbReference type="InterPro" id="IPR011008">
    <property type="entry name" value="Dimeric_a/b-barrel"/>
</dbReference>
<dbReference type="GO" id="GO:0016857">
    <property type="term" value="F:racemase and epimerase activity, acting on carbohydrates and derivatives"/>
    <property type="evidence" value="ECO:0007669"/>
    <property type="project" value="InterPro"/>
</dbReference>
<proteinExistence type="predicted"/>
<dbReference type="InterPro" id="IPR052996">
    <property type="entry name" value="Carb_Metab_Mutarotase"/>
</dbReference>
<dbReference type="EMBL" id="PUBV01000011">
    <property type="protein sequence ID" value="PWB07623.1"/>
    <property type="molecule type" value="Genomic_DNA"/>
</dbReference>
<dbReference type="Proteomes" id="UP000244925">
    <property type="component" value="Unassembled WGS sequence"/>
</dbReference>
<gene>
    <name evidence="1" type="ORF">C5O25_06850</name>
</gene>
<evidence type="ECO:0000313" key="2">
    <source>
        <dbReference type="Proteomes" id="UP000244925"/>
    </source>
</evidence>
<dbReference type="Pfam" id="PF05336">
    <property type="entry name" value="rhaM"/>
    <property type="match status" value="1"/>
</dbReference>
<reference evidence="2" key="1">
    <citation type="submission" date="2018-02" db="EMBL/GenBank/DDBJ databases">
        <authorList>
            <person name="Clavel T."/>
            <person name="Strowig T."/>
        </authorList>
    </citation>
    <scope>NUCLEOTIDE SEQUENCE [LARGE SCALE GENOMIC DNA]</scope>
    <source>
        <strain evidence="2">DSM 100764</strain>
    </source>
</reference>
<evidence type="ECO:0000313" key="1">
    <source>
        <dbReference type="EMBL" id="PWB07623.1"/>
    </source>
</evidence>
<comment type="caution">
    <text evidence="1">The sequence shown here is derived from an EMBL/GenBank/DDBJ whole genome shotgun (WGS) entry which is preliminary data.</text>
</comment>
<dbReference type="PANTHER" id="PTHR43239">
    <property type="entry name" value="UPF0734 PROTEIN DDB_G0273871/DDB_G0273177"/>
    <property type="match status" value="1"/>
</dbReference>
<dbReference type="Gene3D" id="3.30.70.100">
    <property type="match status" value="1"/>
</dbReference>
<protein>
    <submittedName>
        <fullName evidence="1">L-rhamnose mutarotase</fullName>
    </submittedName>
</protein>
<name>A0A2V1IXI8_9BACT</name>
<organism evidence="1 2">
    <name type="scientific">Paramuribaculum intestinale</name>
    <dbReference type="NCBI Taxonomy" id="2094151"/>
    <lineage>
        <taxon>Bacteria</taxon>
        <taxon>Pseudomonadati</taxon>
        <taxon>Bacteroidota</taxon>
        <taxon>Bacteroidia</taxon>
        <taxon>Bacteroidales</taxon>
        <taxon>Muribaculaceae</taxon>
        <taxon>Paramuribaculum</taxon>
    </lineage>
</organism>
<dbReference type="PANTHER" id="PTHR43239:SF1">
    <property type="entry name" value="UPF0734 PROTEIN DDB_G0273871_DDB_G0273177"/>
    <property type="match status" value="1"/>
</dbReference>